<dbReference type="Gene3D" id="1.20.5.510">
    <property type="entry name" value="Single helix bin"/>
    <property type="match status" value="1"/>
</dbReference>
<feature type="compositionally biased region" description="Polar residues" evidence="1">
    <location>
        <begin position="162"/>
        <end position="174"/>
    </location>
</feature>
<feature type="region of interest" description="Disordered" evidence="1">
    <location>
        <begin position="1"/>
        <end position="23"/>
    </location>
</feature>
<protein>
    <submittedName>
        <fullName evidence="3">Uncharacterized protein</fullName>
    </submittedName>
</protein>
<evidence type="ECO:0000313" key="3">
    <source>
        <dbReference type="EMBL" id="KAL0059313.1"/>
    </source>
</evidence>
<dbReference type="EMBL" id="JBBXMP010000235">
    <property type="protein sequence ID" value="KAL0059313.1"/>
    <property type="molecule type" value="Genomic_DNA"/>
</dbReference>
<evidence type="ECO:0000256" key="2">
    <source>
        <dbReference type="SAM" id="Phobius"/>
    </source>
</evidence>
<organism evidence="3 4">
    <name type="scientific">Marasmius tenuissimus</name>
    <dbReference type="NCBI Taxonomy" id="585030"/>
    <lineage>
        <taxon>Eukaryota</taxon>
        <taxon>Fungi</taxon>
        <taxon>Dikarya</taxon>
        <taxon>Basidiomycota</taxon>
        <taxon>Agaricomycotina</taxon>
        <taxon>Agaricomycetes</taxon>
        <taxon>Agaricomycetidae</taxon>
        <taxon>Agaricales</taxon>
        <taxon>Marasmiineae</taxon>
        <taxon>Marasmiaceae</taxon>
        <taxon>Marasmius</taxon>
    </lineage>
</organism>
<evidence type="ECO:0000256" key="1">
    <source>
        <dbReference type="SAM" id="MobiDB-lite"/>
    </source>
</evidence>
<comment type="caution">
    <text evidence="3">The sequence shown here is derived from an EMBL/GenBank/DDBJ whole genome shotgun (WGS) entry which is preliminary data.</text>
</comment>
<feature type="compositionally biased region" description="Basic and acidic residues" evidence="1">
    <location>
        <begin position="181"/>
        <end position="190"/>
    </location>
</feature>
<accession>A0ABR2ZEV5</accession>
<name>A0ABR2ZEV5_9AGAR</name>
<dbReference type="Proteomes" id="UP001437256">
    <property type="component" value="Unassembled WGS sequence"/>
</dbReference>
<keyword evidence="4" id="KW-1185">Reference proteome</keyword>
<keyword evidence="2" id="KW-0472">Membrane</keyword>
<keyword evidence="2" id="KW-1133">Transmembrane helix</keyword>
<feature type="transmembrane region" description="Helical" evidence="2">
    <location>
        <begin position="27"/>
        <end position="50"/>
    </location>
</feature>
<sequence length="231" mass="24382">MSPSTIRVFSSKSESESESEHHRHTGAIVGGVVGGVVGLALLAAMLVWGYRRRLHKSQPSGARSLSDIEAAHEDEDDEMGGRIAGTSVGGGVISPYSLFKPDEGDIKRPLASVGHPKSLKTKVVGFEDRQNEKPHKTKHQYDPSSAALAKEGEISTPVAGRSSISHTHRLSVSNPDPGVEDIPRSGEKRSLQVAENAGAIDTGDTENPPAYDTLVGEGQRTTNVSGGEGKT</sequence>
<reference evidence="3 4" key="1">
    <citation type="submission" date="2024-05" db="EMBL/GenBank/DDBJ databases">
        <title>A draft genome resource for the thread blight pathogen Marasmius tenuissimus strain MS-2.</title>
        <authorList>
            <person name="Yulfo-Soto G.E."/>
            <person name="Baruah I.K."/>
            <person name="Amoako-Attah I."/>
            <person name="Bukari Y."/>
            <person name="Meinhardt L.W."/>
            <person name="Bailey B.A."/>
            <person name="Cohen S.P."/>
        </authorList>
    </citation>
    <scope>NUCLEOTIDE SEQUENCE [LARGE SCALE GENOMIC DNA]</scope>
    <source>
        <strain evidence="3 4">MS-2</strain>
    </source>
</reference>
<evidence type="ECO:0000313" key="4">
    <source>
        <dbReference type="Proteomes" id="UP001437256"/>
    </source>
</evidence>
<keyword evidence="2" id="KW-0812">Transmembrane</keyword>
<gene>
    <name evidence="3" type="ORF">AAF712_013940</name>
</gene>
<proteinExistence type="predicted"/>
<feature type="region of interest" description="Disordered" evidence="1">
    <location>
        <begin position="160"/>
        <end position="231"/>
    </location>
</feature>